<organism evidence="1 2">
    <name type="scientific">Acaulospora colombiana</name>
    <dbReference type="NCBI Taxonomy" id="27376"/>
    <lineage>
        <taxon>Eukaryota</taxon>
        <taxon>Fungi</taxon>
        <taxon>Fungi incertae sedis</taxon>
        <taxon>Mucoromycota</taxon>
        <taxon>Glomeromycotina</taxon>
        <taxon>Glomeromycetes</taxon>
        <taxon>Diversisporales</taxon>
        <taxon>Acaulosporaceae</taxon>
        <taxon>Acaulospora</taxon>
    </lineage>
</organism>
<evidence type="ECO:0000313" key="2">
    <source>
        <dbReference type="Proteomes" id="UP000789525"/>
    </source>
</evidence>
<sequence length="135" mass="16328">MEIGEGKWLVKGEEKRTSTTFTSTDLHIWDLRTQIVELEIELDKRNNTRRELDEEDFKDLRRAFISKLELIKYTEKLQEELKRLKNENEIICEELLHNKNIDGQHKERIDKIISLVNRKTLTEQLNEELQEENHR</sequence>
<gene>
    <name evidence="1" type="ORF">ACOLOM_LOCUS4812</name>
</gene>
<comment type="caution">
    <text evidence="1">The sequence shown here is derived from an EMBL/GenBank/DDBJ whole genome shotgun (WGS) entry which is preliminary data.</text>
</comment>
<feature type="non-terminal residue" evidence="1">
    <location>
        <position position="135"/>
    </location>
</feature>
<accession>A0ACA9LYQ2</accession>
<keyword evidence="2" id="KW-1185">Reference proteome</keyword>
<protein>
    <submittedName>
        <fullName evidence="1">1468_t:CDS:1</fullName>
    </submittedName>
</protein>
<dbReference type="EMBL" id="CAJVPT010008215">
    <property type="protein sequence ID" value="CAG8549856.1"/>
    <property type="molecule type" value="Genomic_DNA"/>
</dbReference>
<name>A0ACA9LYQ2_9GLOM</name>
<proteinExistence type="predicted"/>
<dbReference type="Proteomes" id="UP000789525">
    <property type="component" value="Unassembled WGS sequence"/>
</dbReference>
<evidence type="ECO:0000313" key="1">
    <source>
        <dbReference type="EMBL" id="CAG8549856.1"/>
    </source>
</evidence>
<reference evidence="1" key="1">
    <citation type="submission" date="2021-06" db="EMBL/GenBank/DDBJ databases">
        <authorList>
            <person name="Kallberg Y."/>
            <person name="Tangrot J."/>
            <person name="Rosling A."/>
        </authorList>
    </citation>
    <scope>NUCLEOTIDE SEQUENCE</scope>
    <source>
        <strain evidence="1">CL356</strain>
    </source>
</reference>